<dbReference type="Pfam" id="PF08751">
    <property type="entry name" value="TrwC"/>
    <property type="match status" value="1"/>
</dbReference>
<accession>A0ABN2YCM7</accession>
<keyword evidence="3" id="KW-1185">Reference proteome</keyword>
<dbReference type="SUPFAM" id="SSF55464">
    <property type="entry name" value="Origin of replication-binding domain, RBD-like"/>
    <property type="match status" value="1"/>
</dbReference>
<dbReference type="NCBIfam" id="NF041492">
    <property type="entry name" value="MobF"/>
    <property type="match status" value="1"/>
</dbReference>
<comment type="caution">
    <text evidence="2">The sequence shown here is derived from an EMBL/GenBank/DDBJ whole genome shotgun (WGS) entry which is preliminary data.</text>
</comment>
<evidence type="ECO:0000313" key="3">
    <source>
        <dbReference type="Proteomes" id="UP001500575"/>
    </source>
</evidence>
<reference evidence="2 3" key="1">
    <citation type="journal article" date="2019" name="Int. J. Syst. Evol. Microbiol.">
        <title>The Global Catalogue of Microorganisms (GCM) 10K type strain sequencing project: providing services to taxonomists for standard genome sequencing and annotation.</title>
        <authorList>
            <consortium name="The Broad Institute Genomics Platform"/>
            <consortium name="The Broad Institute Genome Sequencing Center for Infectious Disease"/>
            <person name="Wu L."/>
            <person name="Ma J."/>
        </authorList>
    </citation>
    <scope>NUCLEOTIDE SEQUENCE [LARGE SCALE GENOMIC DNA]</scope>
    <source>
        <strain evidence="2 3">JCM 16021</strain>
    </source>
</reference>
<name>A0ABN2YCM7_9ACTN</name>
<sequence length="1136" mass="123294">MVVSLRKMSAGHGYKYLLKTVVVGDGERDLSTPLTRYYAETGTPPGRWMGSGVADLGLKEGSEVTQAHLELLIGHGRHPVTGEQLGRAHPVYGTTKQKAVAGFDFSFSIPKSASVLWGVADAGTQAIIANAHHDAIRDVFDFMERELAATRMGAGTPDGAVAQVETRGFIATAYDHWDSRAGDPHLHTHVVISNKTLTSIDRKWRSLDSQAMYAWAVTVSELHQAVFADHLTRALGVDWEPRSRGRDRNREWVIAGVPQSLSKLFSSRAAAIDAAADDLIQQYVAKHGHRPSRAVVHRIRNQASLATRPPKQSRSLAELTDVWRRTASTHLEQDATDWANHIASCAAPRTLRADDVPLDVVDALASSVLAEVEEKRSTWRRANLYAEAARQAMSWRFASTTDRAAITGTIVEAAEARSLRLTPPELATVPPVFTRRDGTSVFRPRHSIVFSSEQLVAAEDRLLALADTRTAPTVDVGFVDRIAARPVKGQLLSPDQANAIATVATSARQLDLLIGPAGAGKTTAMRALKEAWTQQHGRGSVVGLAPSAAAAQVLADDLGIQCENTAKWLFDHGRGHTAFTKDQLVIIDEASLAGTVTLDRLTAYAADVGAKVLLVGDWAQLSAVEAGGAFGMLAAARDDTAQLLDIHRFLHEWEKAASLDLRHGQPRAIDTYVANDRVVEGHGGQAHEAAYCAWAADIAAGRSSVLIADSAETVTDLNLRARADRLVRGETDAGPEVTLVSGAGVSAGDIVITRRNDRRLRTLRSGWVRNGDRWIVRDARPDGSLVVRRADRRFVGAVMLPASYVAEHVDLGYAVTAHRAQGLTVDSAHVVVGETTTRENFYVGLTRGRESNIAYVELDHADEGHGHGLEVPTAREVLLKVLANLGAEVSAHQTIISEQEAWGSIAQLAAEYETIAAAAQHDRWAKLIRTSGLTTEQAAETIRSDGFGPLAAELRRVEASGHAVEFLLSVAVARHGLEDAADVAAVLRHRVALMTRSSASRRPPRPRLIAGLIPEALGPMADDMRRALDERRDLIEQRARSLAEEALAAHEPWVRRLGDPPNDRRERERWDREVSTIAAYRDRYRISSMSPLGADVGPDAQRLDRARAEFAQRTAQSAEGRRAARLEVGGRQGIGL</sequence>
<dbReference type="Proteomes" id="UP001500575">
    <property type="component" value="Unassembled WGS sequence"/>
</dbReference>
<dbReference type="Pfam" id="PF13604">
    <property type="entry name" value="AAA_30"/>
    <property type="match status" value="1"/>
</dbReference>
<dbReference type="InterPro" id="IPR014862">
    <property type="entry name" value="TrwC"/>
</dbReference>
<dbReference type="Gene3D" id="2.30.30.940">
    <property type="match status" value="1"/>
</dbReference>
<protein>
    <submittedName>
        <fullName evidence="2">MobF family relaxase</fullName>
    </submittedName>
</protein>
<evidence type="ECO:0000259" key="1">
    <source>
        <dbReference type="Pfam" id="PF08751"/>
    </source>
</evidence>
<organism evidence="2 3">
    <name type="scientific">Nocardioides bigeumensis</name>
    <dbReference type="NCBI Taxonomy" id="433657"/>
    <lineage>
        <taxon>Bacteria</taxon>
        <taxon>Bacillati</taxon>
        <taxon>Actinomycetota</taxon>
        <taxon>Actinomycetes</taxon>
        <taxon>Propionibacteriales</taxon>
        <taxon>Nocardioidaceae</taxon>
        <taxon>Nocardioides</taxon>
    </lineage>
</organism>
<dbReference type="RefSeq" id="WP_344303807.1">
    <property type="nucleotide sequence ID" value="NZ_BAAAQQ010000011.1"/>
</dbReference>
<gene>
    <name evidence="2" type="primary">mobF</name>
    <name evidence="2" type="ORF">GCM10009843_22430</name>
</gene>
<dbReference type="Gene3D" id="3.40.50.300">
    <property type="entry name" value="P-loop containing nucleotide triphosphate hydrolases"/>
    <property type="match status" value="2"/>
</dbReference>
<dbReference type="CDD" id="cd18809">
    <property type="entry name" value="SF1_C_RecD"/>
    <property type="match status" value="1"/>
</dbReference>
<dbReference type="InterPro" id="IPR027417">
    <property type="entry name" value="P-loop_NTPase"/>
</dbReference>
<evidence type="ECO:0000313" key="2">
    <source>
        <dbReference type="EMBL" id="GAA2125078.1"/>
    </source>
</evidence>
<feature type="domain" description="TrwC relaxase" evidence="1">
    <location>
        <begin position="10"/>
        <end position="328"/>
    </location>
</feature>
<dbReference type="EMBL" id="BAAAQQ010000011">
    <property type="protein sequence ID" value="GAA2125078.1"/>
    <property type="molecule type" value="Genomic_DNA"/>
</dbReference>
<proteinExistence type="predicted"/>
<dbReference type="SUPFAM" id="SSF52540">
    <property type="entry name" value="P-loop containing nucleoside triphosphate hydrolases"/>
    <property type="match status" value="2"/>
</dbReference>